<dbReference type="PROSITE" id="PS00237">
    <property type="entry name" value="G_PROTEIN_RECEP_F1_1"/>
    <property type="match status" value="1"/>
</dbReference>
<keyword evidence="13" id="KW-1185">Reference proteome</keyword>
<dbReference type="GO" id="GO:0004977">
    <property type="term" value="F:melanocortin receptor activity"/>
    <property type="evidence" value="ECO:0007669"/>
    <property type="project" value="InterPro"/>
</dbReference>
<keyword evidence="4 10" id="KW-1133">Transmembrane helix</keyword>
<reference evidence="12 13" key="1">
    <citation type="journal article" date="2018" name="Nat. Ecol. Evol.">
        <title>Shark genomes provide insights into elasmobranch evolution and the origin of vertebrates.</title>
        <authorList>
            <person name="Hara Y"/>
            <person name="Yamaguchi K"/>
            <person name="Onimaru K"/>
            <person name="Kadota M"/>
            <person name="Koyanagi M"/>
            <person name="Keeley SD"/>
            <person name="Tatsumi K"/>
            <person name="Tanaka K"/>
            <person name="Motone F"/>
            <person name="Kageyama Y"/>
            <person name="Nozu R"/>
            <person name="Adachi N"/>
            <person name="Nishimura O"/>
            <person name="Nakagawa R"/>
            <person name="Tanegashima C"/>
            <person name="Kiyatake I"/>
            <person name="Matsumoto R"/>
            <person name="Murakumo K"/>
            <person name="Nishida K"/>
            <person name="Terakita A"/>
            <person name="Kuratani S"/>
            <person name="Sato K"/>
            <person name="Hyodo S Kuraku.S."/>
        </authorList>
    </citation>
    <scope>NUCLEOTIDE SEQUENCE [LARGE SCALE GENOMIC DNA]</scope>
</reference>
<evidence type="ECO:0000256" key="3">
    <source>
        <dbReference type="ARBA" id="ARBA00022692"/>
    </source>
</evidence>
<keyword evidence="9" id="KW-0675">Receptor</keyword>
<dbReference type="PROSITE" id="PS50262">
    <property type="entry name" value="G_PROTEIN_RECEP_F1_2"/>
    <property type="match status" value="1"/>
</dbReference>
<dbReference type="InterPro" id="IPR000276">
    <property type="entry name" value="GPCR_Rhodpsn"/>
</dbReference>
<dbReference type="InterPro" id="IPR001908">
    <property type="entry name" value="MC3-5R"/>
</dbReference>
<dbReference type="AlphaFoldDB" id="A0A401PWZ6"/>
<evidence type="ECO:0000256" key="9">
    <source>
        <dbReference type="RuleBase" id="RU000688"/>
    </source>
</evidence>
<dbReference type="PRINTS" id="PR00534">
    <property type="entry name" value="MCRFAMILY"/>
</dbReference>
<gene>
    <name evidence="12" type="ORF">scyTo_0016725</name>
</gene>
<dbReference type="Gene3D" id="1.20.1070.10">
    <property type="entry name" value="Rhodopsin 7-helix transmembrane proteins"/>
    <property type="match status" value="1"/>
</dbReference>
<dbReference type="InterPro" id="IPR017452">
    <property type="entry name" value="GPCR_Rhodpsn_7TM"/>
</dbReference>
<keyword evidence="7" id="KW-0325">Glycoprotein</keyword>
<evidence type="ECO:0000313" key="13">
    <source>
        <dbReference type="Proteomes" id="UP000288216"/>
    </source>
</evidence>
<keyword evidence="2" id="KW-1003">Cell membrane</keyword>
<dbReference type="OMA" id="IMCHSII"/>
<feature type="transmembrane region" description="Helical" evidence="10">
    <location>
        <begin position="132"/>
        <end position="153"/>
    </location>
</feature>
<evidence type="ECO:0000256" key="6">
    <source>
        <dbReference type="ARBA" id="ARBA00023136"/>
    </source>
</evidence>
<dbReference type="Proteomes" id="UP000288216">
    <property type="component" value="Unassembled WGS sequence"/>
</dbReference>
<feature type="transmembrane region" description="Helical" evidence="10">
    <location>
        <begin position="201"/>
        <end position="227"/>
    </location>
</feature>
<dbReference type="PRINTS" id="PR00535">
    <property type="entry name" value="MELNOCORTINR"/>
</dbReference>
<dbReference type="InterPro" id="IPR001671">
    <property type="entry name" value="Melcrt_ACTH_rcpt"/>
</dbReference>
<accession>A0A401PWZ6</accession>
<dbReference type="STRING" id="75743.A0A401PWZ6"/>
<organism evidence="12 13">
    <name type="scientific">Scyliorhinus torazame</name>
    <name type="common">Cloudy catshark</name>
    <name type="synonym">Catulus torazame</name>
    <dbReference type="NCBI Taxonomy" id="75743"/>
    <lineage>
        <taxon>Eukaryota</taxon>
        <taxon>Metazoa</taxon>
        <taxon>Chordata</taxon>
        <taxon>Craniata</taxon>
        <taxon>Vertebrata</taxon>
        <taxon>Chondrichthyes</taxon>
        <taxon>Elasmobranchii</taxon>
        <taxon>Galeomorphii</taxon>
        <taxon>Galeoidea</taxon>
        <taxon>Carcharhiniformes</taxon>
        <taxon>Scyliorhinidae</taxon>
        <taxon>Scyliorhinus</taxon>
    </lineage>
</organism>
<dbReference type="OrthoDB" id="9894375at2759"/>
<evidence type="ECO:0000256" key="2">
    <source>
        <dbReference type="ARBA" id="ARBA00022475"/>
    </source>
</evidence>
<keyword evidence="6 10" id="KW-0472">Membrane</keyword>
<evidence type="ECO:0000256" key="8">
    <source>
        <dbReference type="ARBA" id="ARBA00023224"/>
    </source>
</evidence>
<dbReference type="EMBL" id="BFAA01010299">
    <property type="protein sequence ID" value="GCB77657.1"/>
    <property type="molecule type" value="Genomic_DNA"/>
</dbReference>
<dbReference type="SUPFAM" id="SSF81321">
    <property type="entry name" value="Family A G protein-coupled receptor-like"/>
    <property type="match status" value="1"/>
</dbReference>
<proteinExistence type="inferred from homology"/>
<feature type="transmembrane region" description="Helical" evidence="10">
    <location>
        <begin position="248"/>
        <end position="268"/>
    </location>
</feature>
<feature type="domain" description="G-protein coupled receptors family 1 profile" evidence="11">
    <location>
        <begin position="68"/>
        <end position="309"/>
    </location>
</feature>
<protein>
    <recommendedName>
        <fullName evidence="11">G-protein coupled receptors family 1 profile domain-containing protein</fullName>
    </recommendedName>
</protein>
<keyword evidence="3 9" id="KW-0812">Transmembrane</keyword>
<dbReference type="GO" id="GO:0005886">
    <property type="term" value="C:plasma membrane"/>
    <property type="evidence" value="ECO:0007669"/>
    <property type="project" value="UniProtKB-SubCell"/>
</dbReference>
<keyword evidence="5 9" id="KW-0297">G-protein coupled receptor</keyword>
<evidence type="ECO:0000313" key="12">
    <source>
        <dbReference type="EMBL" id="GCB77657.1"/>
    </source>
</evidence>
<evidence type="ECO:0000256" key="5">
    <source>
        <dbReference type="ARBA" id="ARBA00023040"/>
    </source>
</evidence>
<evidence type="ECO:0000256" key="7">
    <source>
        <dbReference type="ARBA" id="ARBA00023180"/>
    </source>
</evidence>
<comment type="similarity">
    <text evidence="9">Belongs to the G-protein coupled receptor 1 family.</text>
</comment>
<evidence type="ECO:0000256" key="1">
    <source>
        <dbReference type="ARBA" id="ARBA00004651"/>
    </source>
</evidence>
<evidence type="ECO:0000259" key="11">
    <source>
        <dbReference type="PROSITE" id="PS50262"/>
    </source>
</evidence>
<feature type="transmembrane region" description="Helical" evidence="10">
    <location>
        <begin position="86"/>
        <end position="106"/>
    </location>
</feature>
<feature type="transmembrane region" description="Helical" evidence="10">
    <location>
        <begin position="57"/>
        <end position="77"/>
    </location>
</feature>
<evidence type="ECO:0000256" key="4">
    <source>
        <dbReference type="ARBA" id="ARBA00022989"/>
    </source>
</evidence>
<dbReference type="PANTHER" id="PTHR22750">
    <property type="entry name" value="G-PROTEIN COUPLED RECEPTOR"/>
    <property type="match status" value="1"/>
</dbReference>
<feature type="transmembrane region" description="Helical" evidence="10">
    <location>
        <begin position="174"/>
        <end position="195"/>
    </location>
</feature>
<comment type="caution">
    <text evidence="12">The sequence shown here is derived from an EMBL/GenBank/DDBJ whole genome shotgun (WGS) entry which is preliminary data.</text>
</comment>
<dbReference type="SMART" id="SM01381">
    <property type="entry name" value="7TM_GPCR_Srsx"/>
    <property type="match status" value="1"/>
</dbReference>
<comment type="subcellular location">
    <subcellularLocation>
        <location evidence="1">Cell membrane</location>
        <topology evidence="1">Multi-pass membrane protein</topology>
    </subcellularLocation>
</comment>
<keyword evidence="8 9" id="KW-0807">Transducer</keyword>
<name>A0A401PWZ6_SCYTO</name>
<sequence length="342" mass="38618">MGALNISLGTDAIIAPRTDVTASPWLPDRTVREINGSSQVNETTAKECTQIPIPTEVYLILAGVSLLENLLVIVAVIRNRNLHSPMYFFICSLAVSDILLSLTKAWEAITISITSVNEHLFTHALLNRLDDVYDSLLCISFTASIFNLAAITTDRYITIFHALRYHNIMTGKRVAGIIAAIWVFCTFTGIIMISFAKYNAIVSFFFILFFITLVLIVSLYIFMFLLAQMHARRIRTLPGHALHRRTNFKGALTLTILLGIFVACWAPFSLHLTLFLFCPANPYCACFISLFQIDLIFIMCHSIIDPLIYAFRSPELCNTFKKMLCCFKRRSYLRSSATCSYD</sequence>
<dbReference type="Pfam" id="PF00001">
    <property type="entry name" value="7tm_1"/>
    <property type="match status" value="1"/>
</dbReference>
<feature type="transmembrane region" description="Helical" evidence="10">
    <location>
        <begin position="280"/>
        <end position="304"/>
    </location>
</feature>
<dbReference type="PRINTS" id="PR00237">
    <property type="entry name" value="GPCRRHODOPSN"/>
</dbReference>
<evidence type="ECO:0000256" key="10">
    <source>
        <dbReference type="SAM" id="Phobius"/>
    </source>
</evidence>